<reference evidence="4" key="1">
    <citation type="journal article" date="2019" name="Int. J. Syst. Evol. Microbiol.">
        <title>The Global Catalogue of Microorganisms (GCM) 10K type strain sequencing project: providing services to taxonomists for standard genome sequencing and annotation.</title>
        <authorList>
            <consortium name="The Broad Institute Genomics Platform"/>
            <consortium name="The Broad Institute Genome Sequencing Center for Infectious Disease"/>
            <person name="Wu L."/>
            <person name="Ma J."/>
        </authorList>
    </citation>
    <scope>NUCLEOTIDE SEQUENCE [LARGE SCALE GENOMIC DNA]</scope>
    <source>
        <strain evidence="4">CGMCC 1.15111</strain>
    </source>
</reference>
<proteinExistence type="predicted"/>
<dbReference type="Pfam" id="PF13699">
    <property type="entry name" value="eCIS_core"/>
    <property type="match status" value="1"/>
</dbReference>
<gene>
    <name evidence="3" type="ORF">GCM10011340_18960</name>
</gene>
<accession>A0ABQ3I8B2</accession>
<dbReference type="EMBL" id="BNAG01000002">
    <property type="protein sequence ID" value="GHE63762.1"/>
    <property type="molecule type" value="Genomic_DNA"/>
</dbReference>
<sequence>MQESSKKYKSCPEMMNRQAVAQRKGKEGTSLEPPVQKKSNLTGLPDQLKTGIENLSGHSMDDVKVHYNSSKPAQLQAHAYAQGNQIHLAPGQEKHLPHEAWHVVQQKQGRVKPTMQFQHKVNINDDAGLEKEADVMGEKASDNSNMKHQYQLRLTAGSNFNSASIAQPKVNVSLKTNNSDNNDSEYFVRFLGSGSYGSAYETSKNNVAKIGSIRANTVKIMNSDGLEIDPEYQANQNPKGLNEAKENSLEKEYHLMEEIHNKAPHGFIAQPLFLGKISVQKGVEPTAFDNDVSTGQLAIVMEKVKVLNILKPEKTIKSEDLKVDHFNSIKKEIKTFTELMELRWKFIALGYLHKDIKHNNAGYDDKSNLKAIDLGMTDKIGSGYHNKVDEKLIDQMVPSYANGTVFNDVVRSYSITLSNILAHFGISKSDNNLVPESLRNILKGLILRENRESFIDMSKYIDVKLEPATIEYIKAVVKEEINPKIWRKPQEESISERLSNQESD</sequence>
<dbReference type="Proteomes" id="UP000658258">
    <property type="component" value="Unassembled WGS sequence"/>
</dbReference>
<protein>
    <recommendedName>
        <fullName evidence="2">Protein kinase domain-containing protein</fullName>
    </recommendedName>
</protein>
<evidence type="ECO:0000313" key="3">
    <source>
        <dbReference type="EMBL" id="GHE63762.1"/>
    </source>
</evidence>
<evidence type="ECO:0000313" key="4">
    <source>
        <dbReference type="Proteomes" id="UP000658258"/>
    </source>
</evidence>
<evidence type="ECO:0000259" key="2">
    <source>
        <dbReference type="PROSITE" id="PS50011"/>
    </source>
</evidence>
<dbReference type="PROSITE" id="PS50011">
    <property type="entry name" value="PROTEIN_KINASE_DOM"/>
    <property type="match status" value="1"/>
</dbReference>
<keyword evidence="4" id="KW-1185">Reference proteome</keyword>
<feature type="domain" description="Protein kinase" evidence="2">
    <location>
        <begin position="185"/>
        <end position="504"/>
    </location>
</feature>
<dbReference type="InterPro" id="IPR025295">
    <property type="entry name" value="eCIS_core_dom"/>
</dbReference>
<name>A0ABQ3I8B2_9BACT</name>
<evidence type="ECO:0000256" key="1">
    <source>
        <dbReference type="SAM" id="MobiDB-lite"/>
    </source>
</evidence>
<dbReference type="SUPFAM" id="SSF56112">
    <property type="entry name" value="Protein kinase-like (PK-like)"/>
    <property type="match status" value="1"/>
</dbReference>
<comment type="caution">
    <text evidence="3">The sequence shown here is derived from an EMBL/GenBank/DDBJ whole genome shotgun (WGS) entry which is preliminary data.</text>
</comment>
<organism evidence="3 4">
    <name type="scientific">Roseivirga thermotolerans</name>
    <dbReference type="NCBI Taxonomy" id="1758176"/>
    <lineage>
        <taxon>Bacteria</taxon>
        <taxon>Pseudomonadati</taxon>
        <taxon>Bacteroidota</taxon>
        <taxon>Cytophagia</taxon>
        <taxon>Cytophagales</taxon>
        <taxon>Roseivirgaceae</taxon>
        <taxon>Roseivirga</taxon>
    </lineage>
</organism>
<dbReference type="InterPro" id="IPR011009">
    <property type="entry name" value="Kinase-like_dom_sf"/>
</dbReference>
<dbReference type="RefSeq" id="WP_229838608.1">
    <property type="nucleotide sequence ID" value="NZ_BNAG01000002.1"/>
</dbReference>
<feature type="region of interest" description="Disordered" evidence="1">
    <location>
        <begin position="1"/>
        <end position="46"/>
    </location>
</feature>
<dbReference type="InterPro" id="IPR000719">
    <property type="entry name" value="Prot_kinase_dom"/>
</dbReference>